<dbReference type="EMBL" id="QZFU01000016">
    <property type="protein sequence ID" value="RJO76431.1"/>
    <property type="molecule type" value="Genomic_DNA"/>
</dbReference>
<comment type="caution">
    <text evidence="2">The sequence shown here is derived from an EMBL/GenBank/DDBJ whole genome shotgun (WGS) entry which is preliminary data.</text>
</comment>
<organism evidence="2 3">
    <name type="scientific">Nocardia panacis</name>
    <dbReference type="NCBI Taxonomy" id="2340916"/>
    <lineage>
        <taxon>Bacteria</taxon>
        <taxon>Bacillati</taxon>
        <taxon>Actinomycetota</taxon>
        <taxon>Actinomycetes</taxon>
        <taxon>Mycobacteriales</taxon>
        <taxon>Nocardiaceae</taxon>
        <taxon>Nocardia</taxon>
    </lineage>
</organism>
<dbReference type="GO" id="GO:0004519">
    <property type="term" value="F:endonuclease activity"/>
    <property type="evidence" value="ECO:0007669"/>
    <property type="project" value="UniProtKB-KW"/>
</dbReference>
<dbReference type="Gene3D" id="3.90.1570.10">
    <property type="entry name" value="tt1808, chain A"/>
    <property type="match status" value="1"/>
</dbReference>
<dbReference type="PANTHER" id="PTHR35400">
    <property type="entry name" value="SLR1083 PROTEIN"/>
    <property type="match status" value="1"/>
</dbReference>
<keyword evidence="3" id="KW-1185">Reference proteome</keyword>
<gene>
    <name evidence="2" type="ORF">D5S18_08920</name>
</gene>
<keyword evidence="2" id="KW-0540">Nuclease</keyword>
<evidence type="ECO:0000259" key="1">
    <source>
        <dbReference type="Pfam" id="PF05685"/>
    </source>
</evidence>
<keyword evidence="2" id="KW-0255">Endonuclease</keyword>
<feature type="domain" description="Putative restriction endonuclease" evidence="1">
    <location>
        <begin position="31"/>
        <end position="194"/>
    </location>
</feature>
<dbReference type="AlphaFoldDB" id="A0A3A4KCM8"/>
<dbReference type="Pfam" id="PF05685">
    <property type="entry name" value="Uma2"/>
    <property type="match status" value="1"/>
</dbReference>
<name>A0A3A4KCM8_9NOCA</name>
<sequence length="210" mass="23565">MMWWGSDTNGWRRRMTAEWVPTSHGEPISVREFDALPVDTSHRYEIENGLLLVNARPAPKHSRALSRTVEQLNAQLPEGWEAFAEVEAEFSGRSPRRVPDIVVIPVEAAEQTRIRSDQIALAIEVATSGQSAVRDYIVKSREYAANNIACYWVIDLLDVDGDEVGLTIYTLEEPGKYTYGPRLSGTVVVSEPFPLKLDLNAIVGQRSVRR</sequence>
<evidence type="ECO:0000313" key="2">
    <source>
        <dbReference type="EMBL" id="RJO76431.1"/>
    </source>
</evidence>
<proteinExistence type="predicted"/>
<dbReference type="InterPro" id="IPR008538">
    <property type="entry name" value="Uma2"/>
</dbReference>
<dbReference type="InterPro" id="IPR012296">
    <property type="entry name" value="Nuclease_put_TT1808"/>
</dbReference>
<evidence type="ECO:0000313" key="3">
    <source>
        <dbReference type="Proteomes" id="UP000266677"/>
    </source>
</evidence>
<dbReference type="SUPFAM" id="SSF52980">
    <property type="entry name" value="Restriction endonuclease-like"/>
    <property type="match status" value="1"/>
</dbReference>
<dbReference type="InterPro" id="IPR011335">
    <property type="entry name" value="Restrct_endonuc-II-like"/>
</dbReference>
<dbReference type="PANTHER" id="PTHR35400:SF3">
    <property type="entry name" value="SLL1072 PROTEIN"/>
    <property type="match status" value="1"/>
</dbReference>
<protein>
    <submittedName>
        <fullName evidence="2">Uma2 family endonuclease</fullName>
    </submittedName>
</protein>
<keyword evidence="2" id="KW-0378">Hydrolase</keyword>
<reference evidence="2 3" key="1">
    <citation type="submission" date="2018-09" db="EMBL/GenBank/DDBJ databases">
        <title>YIM PH21274 draft genome.</title>
        <authorList>
            <person name="Miao C."/>
        </authorList>
    </citation>
    <scope>NUCLEOTIDE SEQUENCE [LARGE SCALE GENOMIC DNA]</scope>
    <source>
        <strain evidence="2 3">YIM PH 21724</strain>
    </source>
</reference>
<dbReference type="CDD" id="cd06260">
    <property type="entry name" value="DUF820-like"/>
    <property type="match status" value="1"/>
</dbReference>
<accession>A0A3A4KCM8</accession>
<dbReference type="Proteomes" id="UP000266677">
    <property type="component" value="Unassembled WGS sequence"/>
</dbReference>